<dbReference type="PANTHER" id="PTHR14898">
    <property type="entry name" value="ENHANCER OF POLYCOMB"/>
    <property type="match status" value="1"/>
</dbReference>
<feature type="domain" description="Enhancer of polycomb-like N-terminal" evidence="7">
    <location>
        <begin position="26"/>
        <end position="94"/>
    </location>
</feature>
<reference evidence="8" key="1">
    <citation type="submission" date="2014-08" db="EMBL/GenBank/DDBJ databases">
        <authorList>
            <person name="Murali S."/>
            <person name="Richards S."/>
            <person name="Bandaranaike D."/>
            <person name="Bellair M."/>
            <person name="Blankenburg K."/>
            <person name="Chao H."/>
            <person name="Dinh H."/>
            <person name="Doddapaneni H."/>
            <person name="Dugan-Rocha S."/>
            <person name="Elkadiri S."/>
            <person name="Gnanaolivu R."/>
            <person name="Hughes D."/>
            <person name="Lee S."/>
            <person name="Li M."/>
            <person name="Ming W."/>
            <person name="Munidasa M."/>
            <person name="Muniz J."/>
            <person name="Nguyen L."/>
            <person name="Osuji N."/>
            <person name="Pu L.-L."/>
            <person name="Puazo M."/>
            <person name="Skinner E."/>
            <person name="Qu C."/>
            <person name="Quiroz J."/>
            <person name="Raj R."/>
            <person name="Weissenberger G."/>
            <person name="Xin Y."/>
            <person name="Zou X."/>
            <person name="Han Y."/>
            <person name="Worley K."/>
            <person name="Muzny D."/>
            <person name="Gibbs R."/>
        </authorList>
    </citation>
    <scope>NUCLEOTIDE SEQUENCE</scope>
    <source>
        <strain evidence="8">HAZT.00-mixed</strain>
        <tissue evidence="8">Whole organism</tissue>
    </source>
</reference>
<dbReference type="GO" id="GO:0005634">
    <property type="term" value="C:nucleus"/>
    <property type="evidence" value="ECO:0007669"/>
    <property type="project" value="UniProtKB-SubCell"/>
</dbReference>
<dbReference type="AlphaFoldDB" id="A0A6A0HAP7"/>
<evidence type="ECO:0000256" key="4">
    <source>
        <dbReference type="ARBA" id="ARBA00023163"/>
    </source>
</evidence>
<comment type="subcellular location">
    <subcellularLocation>
        <location evidence="1 6">Nucleus</location>
    </subcellularLocation>
</comment>
<evidence type="ECO:0000256" key="6">
    <source>
        <dbReference type="RuleBase" id="RU361124"/>
    </source>
</evidence>
<protein>
    <recommendedName>
        <fullName evidence="6">Enhancer of polycomb-like protein</fullName>
    </recommendedName>
</protein>
<dbReference type="Pfam" id="PF10513">
    <property type="entry name" value="EPL1"/>
    <property type="match status" value="1"/>
</dbReference>
<evidence type="ECO:0000256" key="2">
    <source>
        <dbReference type="ARBA" id="ARBA00008035"/>
    </source>
</evidence>
<dbReference type="GO" id="GO:0006357">
    <property type="term" value="P:regulation of transcription by RNA polymerase II"/>
    <property type="evidence" value="ECO:0007669"/>
    <property type="project" value="InterPro"/>
</dbReference>
<sequence length="155" mass="17921">MCLEHHLQQAIFHHRVIPVPEVYAVDSTHAKIYPPDYKQSRQLIHILPFNPEQDIPDYDMDSEDEEWLSQQAAKGELLPLDPPQFEEMMDRLEKSSGLKAVTLQEAKVLLKDDDGLITAVYDYWLNKRLKTQHTLIPQLFSSRVAEKLSGASFLH</sequence>
<dbReference type="GO" id="GO:0035267">
    <property type="term" value="C:NuA4 histone acetyltransferase complex"/>
    <property type="evidence" value="ECO:0007669"/>
    <property type="project" value="InterPro"/>
</dbReference>
<dbReference type="InterPro" id="IPR019542">
    <property type="entry name" value="Enhancer_polycomb-like_N"/>
</dbReference>
<organism evidence="8">
    <name type="scientific">Hyalella azteca</name>
    <name type="common">Amphipod</name>
    <dbReference type="NCBI Taxonomy" id="294128"/>
    <lineage>
        <taxon>Eukaryota</taxon>
        <taxon>Metazoa</taxon>
        <taxon>Ecdysozoa</taxon>
        <taxon>Arthropoda</taxon>
        <taxon>Crustacea</taxon>
        <taxon>Multicrustacea</taxon>
        <taxon>Malacostraca</taxon>
        <taxon>Eumalacostraca</taxon>
        <taxon>Peracarida</taxon>
        <taxon>Amphipoda</taxon>
        <taxon>Senticaudata</taxon>
        <taxon>Talitrida</taxon>
        <taxon>Talitroidea</taxon>
        <taxon>Hyalellidae</taxon>
        <taxon>Hyalella</taxon>
    </lineage>
</organism>
<dbReference type="EMBL" id="JQDR03003047">
    <property type="protein sequence ID" value="KAA0202782.1"/>
    <property type="molecule type" value="Genomic_DNA"/>
</dbReference>
<evidence type="ECO:0000256" key="3">
    <source>
        <dbReference type="ARBA" id="ARBA00023015"/>
    </source>
</evidence>
<evidence type="ECO:0000256" key="5">
    <source>
        <dbReference type="ARBA" id="ARBA00023242"/>
    </source>
</evidence>
<reference evidence="8" key="2">
    <citation type="journal article" date="2018" name="Environ. Sci. Technol.">
        <title>The Toxicogenome of Hyalella azteca: A Model for Sediment Ecotoxicology and Evolutionary Toxicology.</title>
        <authorList>
            <person name="Poynton H.C."/>
            <person name="Hasenbein S."/>
            <person name="Benoit J.B."/>
            <person name="Sepulveda M.S."/>
            <person name="Poelchau M.F."/>
            <person name="Hughes D.S.T."/>
            <person name="Murali S.C."/>
            <person name="Chen S."/>
            <person name="Glastad K.M."/>
            <person name="Goodisman M.A.D."/>
            <person name="Werren J.H."/>
            <person name="Vineis J.H."/>
            <person name="Bowen J.L."/>
            <person name="Friedrich M."/>
            <person name="Jones J."/>
            <person name="Robertson H.M."/>
            <person name="Feyereisen R."/>
            <person name="Mechler-Hickson A."/>
            <person name="Mathers N."/>
            <person name="Lee C.E."/>
            <person name="Colbourne J.K."/>
            <person name="Biales A."/>
            <person name="Johnston J.S."/>
            <person name="Wellborn G.A."/>
            <person name="Rosendale A.J."/>
            <person name="Cridge A.G."/>
            <person name="Munoz-Torres M.C."/>
            <person name="Bain P.A."/>
            <person name="Manny A.R."/>
            <person name="Major K.M."/>
            <person name="Lambert F.N."/>
            <person name="Vulpe C.D."/>
            <person name="Tuck P."/>
            <person name="Blalock B.J."/>
            <person name="Lin Y.Y."/>
            <person name="Smith M.E."/>
            <person name="Ochoa-Acuna H."/>
            <person name="Chen M.M."/>
            <person name="Childers C.P."/>
            <person name="Qu J."/>
            <person name="Dugan S."/>
            <person name="Lee S.L."/>
            <person name="Chao H."/>
            <person name="Dinh H."/>
            <person name="Han Y."/>
            <person name="Doddapaneni H."/>
            <person name="Worley K.C."/>
            <person name="Muzny D.M."/>
            <person name="Gibbs R.A."/>
            <person name="Richards S."/>
        </authorList>
    </citation>
    <scope>NUCLEOTIDE SEQUENCE</scope>
    <source>
        <strain evidence="8">HAZT.00-mixed</strain>
        <tissue evidence="8">Whole organism</tissue>
    </source>
</reference>
<keyword evidence="3 6" id="KW-0805">Transcription regulation</keyword>
<gene>
    <name evidence="8" type="ORF">HAZT_HAZT010464</name>
</gene>
<comment type="caution">
    <text evidence="8">The sequence shown here is derived from an EMBL/GenBank/DDBJ whole genome shotgun (WGS) entry which is preliminary data.</text>
</comment>
<keyword evidence="5 6" id="KW-0539">Nucleus</keyword>
<proteinExistence type="inferred from homology"/>
<evidence type="ECO:0000259" key="7">
    <source>
        <dbReference type="Pfam" id="PF10513"/>
    </source>
</evidence>
<dbReference type="InterPro" id="IPR024943">
    <property type="entry name" value="Enhancer_polycomb"/>
</dbReference>
<evidence type="ECO:0000313" key="8">
    <source>
        <dbReference type="EMBL" id="KAA0202782.1"/>
    </source>
</evidence>
<reference evidence="8" key="3">
    <citation type="submission" date="2019-06" db="EMBL/GenBank/DDBJ databases">
        <authorList>
            <person name="Poynton C."/>
            <person name="Hasenbein S."/>
            <person name="Benoit J.B."/>
            <person name="Sepulveda M.S."/>
            <person name="Poelchau M.F."/>
            <person name="Murali S.C."/>
            <person name="Chen S."/>
            <person name="Glastad K.M."/>
            <person name="Werren J.H."/>
            <person name="Vineis J.H."/>
            <person name="Bowen J.L."/>
            <person name="Friedrich M."/>
            <person name="Jones J."/>
            <person name="Robertson H.M."/>
            <person name="Feyereisen R."/>
            <person name="Mechler-Hickson A."/>
            <person name="Mathers N."/>
            <person name="Lee C.E."/>
            <person name="Colbourne J.K."/>
            <person name="Biales A."/>
            <person name="Johnston J.S."/>
            <person name="Wellborn G.A."/>
            <person name="Rosendale A.J."/>
            <person name="Cridge A.G."/>
            <person name="Munoz-Torres M.C."/>
            <person name="Bain P.A."/>
            <person name="Manny A.R."/>
            <person name="Major K.M."/>
            <person name="Lambert F.N."/>
            <person name="Vulpe C.D."/>
            <person name="Tuck P."/>
            <person name="Blalock B.J."/>
            <person name="Lin Y.-Y."/>
            <person name="Smith M.E."/>
            <person name="Ochoa-Acuna H."/>
            <person name="Chen M.-J.M."/>
            <person name="Childers C.P."/>
            <person name="Qu J."/>
            <person name="Dugan S."/>
            <person name="Lee S.L."/>
            <person name="Chao H."/>
            <person name="Dinh H."/>
            <person name="Han Y."/>
            <person name="Doddapaneni H."/>
            <person name="Worley K.C."/>
            <person name="Muzny D.M."/>
            <person name="Gibbs R.A."/>
            <person name="Richards S."/>
        </authorList>
    </citation>
    <scope>NUCLEOTIDE SEQUENCE</scope>
    <source>
        <strain evidence="8">HAZT.00-mixed</strain>
        <tissue evidence="8">Whole organism</tissue>
    </source>
</reference>
<keyword evidence="4 6" id="KW-0804">Transcription</keyword>
<name>A0A6A0HAP7_HYAAZ</name>
<dbReference type="OrthoDB" id="435275at2759"/>
<evidence type="ECO:0000256" key="1">
    <source>
        <dbReference type="ARBA" id="ARBA00004123"/>
    </source>
</evidence>
<comment type="similarity">
    <text evidence="2 6">Belongs to the enhancer of polycomb family.</text>
</comment>
<accession>A0A6A0HAP7</accession>
<dbReference type="Proteomes" id="UP000711488">
    <property type="component" value="Unassembled WGS sequence"/>
</dbReference>